<feature type="compositionally biased region" description="Basic and acidic residues" evidence="1">
    <location>
        <begin position="389"/>
        <end position="405"/>
    </location>
</feature>
<protein>
    <recommendedName>
        <fullName evidence="5">DUF4283 domain-containing protein</fullName>
    </recommendedName>
</protein>
<dbReference type="InterPro" id="IPR040256">
    <property type="entry name" value="At4g02000-like"/>
</dbReference>
<evidence type="ECO:0008006" key="5">
    <source>
        <dbReference type="Google" id="ProtNLM"/>
    </source>
</evidence>
<feature type="region of interest" description="Disordered" evidence="1">
    <location>
        <begin position="243"/>
        <end position="405"/>
    </location>
</feature>
<comment type="caution">
    <text evidence="4">The sequence shown here is derived from an EMBL/GenBank/DDBJ whole genome shotgun (WGS) entry which is preliminary data.</text>
</comment>
<evidence type="ECO:0000313" key="4">
    <source>
        <dbReference type="EMBL" id="KAF2591092.1"/>
    </source>
</evidence>
<dbReference type="Pfam" id="PF14392">
    <property type="entry name" value="zf-CCHC_4"/>
    <property type="match status" value="1"/>
</dbReference>
<reference evidence="4" key="1">
    <citation type="submission" date="2019-12" db="EMBL/GenBank/DDBJ databases">
        <title>Genome sequencing and annotation of Brassica cretica.</title>
        <authorList>
            <person name="Studholme D.J."/>
            <person name="Sarris P.F."/>
        </authorList>
    </citation>
    <scope>NUCLEOTIDE SEQUENCE</scope>
    <source>
        <strain evidence="4">PFS-102/07</strain>
        <tissue evidence="4">Leaf</tissue>
    </source>
</reference>
<dbReference type="Pfam" id="PF14111">
    <property type="entry name" value="DUF4283"/>
    <property type="match status" value="1"/>
</dbReference>
<dbReference type="InterPro" id="IPR025836">
    <property type="entry name" value="Zn_knuckle_CX2CX4HX4C"/>
</dbReference>
<gene>
    <name evidence="4" type="ORF">F2Q70_00039936</name>
</gene>
<dbReference type="PANTHER" id="PTHR31286">
    <property type="entry name" value="GLYCINE-RICH CELL WALL STRUCTURAL PROTEIN 1.8-LIKE"/>
    <property type="match status" value="1"/>
</dbReference>
<feature type="compositionally biased region" description="Basic and acidic residues" evidence="1">
    <location>
        <begin position="343"/>
        <end position="358"/>
    </location>
</feature>
<feature type="domain" description="Zinc knuckle CX2CX4HX4C" evidence="3">
    <location>
        <begin position="160"/>
        <end position="197"/>
    </location>
</feature>
<evidence type="ECO:0000259" key="3">
    <source>
        <dbReference type="Pfam" id="PF14392"/>
    </source>
</evidence>
<feature type="compositionally biased region" description="Polar residues" evidence="1">
    <location>
        <begin position="283"/>
        <end position="305"/>
    </location>
</feature>
<feature type="domain" description="DUF4283" evidence="2">
    <location>
        <begin position="40"/>
        <end position="122"/>
    </location>
</feature>
<organism evidence="4">
    <name type="scientific">Brassica cretica</name>
    <name type="common">Mustard</name>
    <dbReference type="NCBI Taxonomy" id="69181"/>
    <lineage>
        <taxon>Eukaryota</taxon>
        <taxon>Viridiplantae</taxon>
        <taxon>Streptophyta</taxon>
        <taxon>Embryophyta</taxon>
        <taxon>Tracheophyta</taxon>
        <taxon>Spermatophyta</taxon>
        <taxon>Magnoliopsida</taxon>
        <taxon>eudicotyledons</taxon>
        <taxon>Gunneridae</taxon>
        <taxon>Pentapetalae</taxon>
        <taxon>rosids</taxon>
        <taxon>malvids</taxon>
        <taxon>Brassicales</taxon>
        <taxon>Brassicaceae</taxon>
        <taxon>Brassiceae</taxon>
        <taxon>Brassica</taxon>
    </lineage>
</organism>
<evidence type="ECO:0000256" key="1">
    <source>
        <dbReference type="SAM" id="MobiDB-lite"/>
    </source>
</evidence>
<name>A0A8S9KAI4_BRACR</name>
<feature type="compositionally biased region" description="Low complexity" evidence="1">
    <location>
        <begin position="251"/>
        <end position="264"/>
    </location>
</feature>
<sequence length="556" mass="63130">MYRPKKKKEMSLMKDFKERNLLGEGEPVDIPDLENDDLIEKNTMSVVVRCLNPTVHKVGGLVKALPPILGLEDRVKGRGVGDNRAQFIFQCDRDLRFVLERGPWFVNGWIVSMDQWTPSAGPDFLNLIPFWIRISGIPIHLLKKQAVEGLISLLGKVDKKTVNFKTGEAISTELEYEKLLKVCFRCKRLTHDRNIFPLRIHAEDQAVALEEGPSRMRNSHSHASGKDKGKAVMELVLRKKETLEAAKPTEGGSSNSVGGSIQSSLRKTKSHEKKTSEEDRSAGFSSRNLTVSPTVFQRLGSSPHSSELEERRSSVFARQGDLSTPLEIVISRESSQQKRRRISPQDDRRFSSSDEQTSKKQRKGPISERLEAPSVFHRLGGISSSSGAHSEEHQETPQGPQKEEHQEFLPIDLEVLLRRATRHKNLSGGRKRLLKLLKQQKAAVPTVWGTLFNPPSERRNLMRKRLLRKTRLFLQEFDCFTNGFPKIRLLTSLERTRCEPQKKEGPLSLLGWETSHHPLRSLSRSIWRLQASFTDSVEYPPALVLTQKVNILILSM</sequence>
<accession>A0A8S9KAI4</accession>
<dbReference type="EMBL" id="QGKY02000190">
    <property type="protein sequence ID" value="KAF2591092.1"/>
    <property type="molecule type" value="Genomic_DNA"/>
</dbReference>
<dbReference type="PANTHER" id="PTHR31286:SF178">
    <property type="entry name" value="DUF4283 DOMAIN-CONTAINING PROTEIN"/>
    <property type="match status" value="1"/>
</dbReference>
<dbReference type="AlphaFoldDB" id="A0A8S9KAI4"/>
<evidence type="ECO:0000259" key="2">
    <source>
        <dbReference type="Pfam" id="PF14111"/>
    </source>
</evidence>
<proteinExistence type="predicted"/>
<feature type="region of interest" description="Disordered" evidence="1">
    <location>
        <begin position="210"/>
        <end position="230"/>
    </location>
</feature>
<dbReference type="InterPro" id="IPR025558">
    <property type="entry name" value="DUF4283"/>
</dbReference>